<feature type="compositionally biased region" description="Polar residues" evidence="1">
    <location>
        <begin position="10"/>
        <end position="19"/>
    </location>
</feature>
<keyword evidence="3" id="KW-1185">Reference proteome</keyword>
<gene>
    <name evidence="2" type="ORF">BSTOLATCC_MIC45723</name>
</gene>
<dbReference type="EMBL" id="CAJZBQ010000045">
    <property type="protein sequence ID" value="CAG9328268.1"/>
    <property type="molecule type" value="Genomic_DNA"/>
</dbReference>
<accession>A0AAU9JUQ7</accession>
<evidence type="ECO:0000313" key="2">
    <source>
        <dbReference type="EMBL" id="CAG9328268.1"/>
    </source>
</evidence>
<dbReference type="Proteomes" id="UP001162131">
    <property type="component" value="Unassembled WGS sequence"/>
</dbReference>
<feature type="region of interest" description="Disordered" evidence="1">
    <location>
        <begin position="1"/>
        <end position="46"/>
    </location>
</feature>
<evidence type="ECO:0000256" key="1">
    <source>
        <dbReference type="SAM" id="MobiDB-lite"/>
    </source>
</evidence>
<evidence type="ECO:0000313" key="3">
    <source>
        <dbReference type="Proteomes" id="UP001162131"/>
    </source>
</evidence>
<dbReference type="AlphaFoldDB" id="A0AAU9JUQ7"/>
<proteinExistence type="predicted"/>
<protein>
    <submittedName>
        <fullName evidence="2">Uncharacterized protein</fullName>
    </submittedName>
</protein>
<reference evidence="2" key="1">
    <citation type="submission" date="2021-09" db="EMBL/GenBank/DDBJ databases">
        <authorList>
            <consortium name="AG Swart"/>
            <person name="Singh M."/>
            <person name="Singh A."/>
            <person name="Seah K."/>
            <person name="Emmerich C."/>
        </authorList>
    </citation>
    <scope>NUCLEOTIDE SEQUENCE</scope>
    <source>
        <strain evidence="2">ATCC30299</strain>
    </source>
</reference>
<sequence length="180" mass="20795">MSATKLLPAQESTSNSTINSKEKKPRANTSKLPIKRARNSDSYNKDLEKKAKYQQLLGQNQALRKVVKQKDIELNECLNKMSTLEEWMKAQVNELTVKIEGLKQRDGKNLTALLEMIQEGITIRDKNIQTRIEEIENKLPKNSQENWIEKEIPKSKDTICVEISEEEWSKAAWNRILKKG</sequence>
<organism evidence="2 3">
    <name type="scientific">Blepharisma stoltei</name>
    <dbReference type="NCBI Taxonomy" id="1481888"/>
    <lineage>
        <taxon>Eukaryota</taxon>
        <taxon>Sar</taxon>
        <taxon>Alveolata</taxon>
        <taxon>Ciliophora</taxon>
        <taxon>Postciliodesmatophora</taxon>
        <taxon>Heterotrichea</taxon>
        <taxon>Heterotrichida</taxon>
        <taxon>Blepharismidae</taxon>
        <taxon>Blepharisma</taxon>
    </lineage>
</organism>
<name>A0AAU9JUQ7_9CILI</name>
<comment type="caution">
    <text evidence="2">The sequence shown here is derived from an EMBL/GenBank/DDBJ whole genome shotgun (WGS) entry which is preliminary data.</text>
</comment>